<reference evidence="3" key="1">
    <citation type="submission" date="2021-05" db="EMBL/GenBank/DDBJ databases">
        <authorList>
            <person name="Pietrasiak N."/>
            <person name="Ward R."/>
            <person name="Stajich J.E."/>
            <person name="Kurbessoian T."/>
        </authorList>
    </citation>
    <scope>NUCLEOTIDE SEQUENCE</scope>
    <source>
        <strain evidence="3">GSE-TBD4-15B</strain>
    </source>
</reference>
<dbReference type="InterPro" id="IPR015940">
    <property type="entry name" value="UBA"/>
</dbReference>
<dbReference type="PANTHER" id="PTHR10098">
    <property type="entry name" value="RAPSYN-RELATED"/>
    <property type="match status" value="1"/>
</dbReference>
<proteinExistence type="predicted"/>
<dbReference type="Pfam" id="PF13176">
    <property type="entry name" value="TPR_7"/>
    <property type="match status" value="1"/>
</dbReference>
<dbReference type="InterPro" id="IPR019734">
    <property type="entry name" value="TPR_rpt"/>
</dbReference>
<dbReference type="Gene3D" id="1.25.40.10">
    <property type="entry name" value="Tetratricopeptide repeat domain"/>
    <property type="match status" value="1"/>
</dbReference>
<dbReference type="AlphaFoldDB" id="A0A951PFX3"/>
<evidence type="ECO:0000259" key="2">
    <source>
        <dbReference type="PROSITE" id="PS50030"/>
    </source>
</evidence>
<evidence type="ECO:0000313" key="3">
    <source>
        <dbReference type="EMBL" id="MBW4468608.1"/>
    </source>
</evidence>
<feature type="domain" description="UBA" evidence="2">
    <location>
        <begin position="439"/>
        <end position="482"/>
    </location>
</feature>
<evidence type="ECO:0000256" key="1">
    <source>
        <dbReference type="PROSITE-ProRule" id="PRU00339"/>
    </source>
</evidence>
<reference evidence="3" key="2">
    <citation type="journal article" date="2022" name="Microbiol. Resour. Announc.">
        <title>Metagenome Sequencing to Explore Phylogenomics of Terrestrial Cyanobacteria.</title>
        <authorList>
            <person name="Ward R.D."/>
            <person name="Stajich J.E."/>
            <person name="Johansen J.R."/>
            <person name="Huntemann M."/>
            <person name="Clum A."/>
            <person name="Foster B."/>
            <person name="Foster B."/>
            <person name="Roux S."/>
            <person name="Palaniappan K."/>
            <person name="Varghese N."/>
            <person name="Mukherjee S."/>
            <person name="Reddy T.B.K."/>
            <person name="Daum C."/>
            <person name="Copeland A."/>
            <person name="Chen I.A."/>
            <person name="Ivanova N.N."/>
            <person name="Kyrpides N.C."/>
            <person name="Shapiro N."/>
            <person name="Eloe-Fadrosh E.A."/>
            <person name="Pietrasiak N."/>
        </authorList>
    </citation>
    <scope>NUCLEOTIDE SEQUENCE</scope>
    <source>
        <strain evidence="3">GSE-TBD4-15B</strain>
    </source>
</reference>
<name>A0A951PFX3_9CYAN</name>
<keyword evidence="1" id="KW-0802">TPR repeat</keyword>
<sequence>MLPQSEPSGTLVDRYFELIDQIVTITLKGQLRSKEQIYQMLAAGTESGTGEIFERCLSERLTTTAALVQNSADEAKQARASRSLRAMQAINGEWERYQKAQQASSVITTAAQAILQAPAGERFEIWLGYFDPNQANRLTLDGLKQLAQTFDKAPLEDADVKREIQQLSSGMRAGIDAYQRLEGVLIEWIYQTSSAIGFEGETSWGPWRLWSERVNHPVPKQLFQTIGSNQSIAEWVRRQSLDLQSWVELVVLLQSLRQALATWFEQQPYDSKWGLKQTVSTYLTFAAIWCEILNGLNDAADITCADREQLVQGCFQTLMQILRSFSQQSYFPMYGGIFALFSGDYLKNAISYLDEPLKRVEGTQEKARILTLLGYSQRTVGRYDRALDFHQQALDIARSAADQPCEIANLNHLSRIYLAQKNYGEAINYSQRALILARQAGDRLGEANALTNLGYSEVLSAQALERLDRDDYELAVNYLQQGLALAEKQGDRQSQSLCYNSLGIAYVILAEPQTAIPYLEKGVKAAMASGDLYLQGLNFAYLAEACHARLERERAVLAALLAMYLLEQINAAEWRQPAGLLIVLQGQLGEITFEQLRRQLRAELTAVIGVDDYDHLPQLLANYRKTLEG</sequence>
<dbReference type="PROSITE" id="PS50005">
    <property type="entry name" value="TPR"/>
    <property type="match status" value="1"/>
</dbReference>
<dbReference type="Proteomes" id="UP000707356">
    <property type="component" value="Unassembled WGS sequence"/>
</dbReference>
<organism evidence="3 4">
    <name type="scientific">Pegethrix bostrychoides GSE-TBD4-15B</name>
    <dbReference type="NCBI Taxonomy" id="2839662"/>
    <lineage>
        <taxon>Bacteria</taxon>
        <taxon>Bacillati</taxon>
        <taxon>Cyanobacteriota</taxon>
        <taxon>Cyanophyceae</taxon>
        <taxon>Oculatellales</taxon>
        <taxon>Oculatellaceae</taxon>
        <taxon>Pegethrix</taxon>
    </lineage>
</organism>
<dbReference type="SUPFAM" id="SSF48452">
    <property type="entry name" value="TPR-like"/>
    <property type="match status" value="1"/>
</dbReference>
<evidence type="ECO:0000313" key="4">
    <source>
        <dbReference type="Proteomes" id="UP000707356"/>
    </source>
</evidence>
<accession>A0A951PFX3</accession>
<comment type="caution">
    <text evidence="3">The sequence shown here is derived from an EMBL/GenBank/DDBJ whole genome shotgun (WGS) entry which is preliminary data.</text>
</comment>
<gene>
    <name evidence="3" type="ORF">KME07_24550</name>
</gene>
<dbReference type="PROSITE" id="PS50030">
    <property type="entry name" value="UBA"/>
    <property type="match status" value="1"/>
</dbReference>
<dbReference type="EMBL" id="JAHHHV010000091">
    <property type="protein sequence ID" value="MBW4468608.1"/>
    <property type="molecule type" value="Genomic_DNA"/>
</dbReference>
<dbReference type="Pfam" id="PF13374">
    <property type="entry name" value="TPR_10"/>
    <property type="match status" value="1"/>
</dbReference>
<dbReference type="InterPro" id="IPR011990">
    <property type="entry name" value="TPR-like_helical_dom_sf"/>
</dbReference>
<dbReference type="SMART" id="SM00028">
    <property type="entry name" value="TPR"/>
    <property type="match status" value="4"/>
</dbReference>
<feature type="repeat" description="TPR" evidence="1">
    <location>
        <begin position="367"/>
        <end position="400"/>
    </location>
</feature>
<protein>
    <submittedName>
        <fullName evidence="3">Tetratricopeptide repeat protein</fullName>
    </submittedName>
</protein>